<dbReference type="AlphaFoldDB" id="A0A7W8H8K0"/>
<proteinExistence type="predicted"/>
<organism evidence="1 2">
    <name type="scientific">Catenibacillus scindens</name>
    <dbReference type="NCBI Taxonomy" id="673271"/>
    <lineage>
        <taxon>Bacteria</taxon>
        <taxon>Bacillati</taxon>
        <taxon>Bacillota</taxon>
        <taxon>Clostridia</taxon>
        <taxon>Lachnospirales</taxon>
        <taxon>Lachnospiraceae</taxon>
        <taxon>Catenibacillus</taxon>
    </lineage>
</organism>
<comment type="caution">
    <text evidence="1">The sequence shown here is derived from an EMBL/GenBank/DDBJ whole genome shotgun (WGS) entry which is preliminary data.</text>
</comment>
<dbReference type="EMBL" id="JACHFW010000002">
    <property type="protein sequence ID" value="MBB5263493.1"/>
    <property type="molecule type" value="Genomic_DNA"/>
</dbReference>
<gene>
    <name evidence="1" type="ORF">HNP82_000591</name>
</gene>
<sequence>MTKNVENVKIKYCPGLVQITCDTALKEYLDKKGNGALKLGSHILRVYEEHYKKALNISLDSLAIEILAHTYIDSFSRSISTADGILPDVLEEPLDKLMESIKNHTEIIDCGESQIDNNRWIWDMLTPYKGLIYGILGDRA</sequence>
<keyword evidence="2" id="KW-1185">Reference proteome</keyword>
<accession>A0A7W8H8K0</accession>
<dbReference type="RefSeq" id="WP_183771338.1">
    <property type="nucleotide sequence ID" value="NZ_JACHFW010000002.1"/>
</dbReference>
<reference evidence="1 2" key="1">
    <citation type="submission" date="2020-08" db="EMBL/GenBank/DDBJ databases">
        <title>Genomic Encyclopedia of Type Strains, Phase IV (KMG-IV): sequencing the most valuable type-strain genomes for metagenomic binning, comparative biology and taxonomic classification.</title>
        <authorList>
            <person name="Goeker M."/>
        </authorList>
    </citation>
    <scope>NUCLEOTIDE SEQUENCE [LARGE SCALE GENOMIC DNA]</scope>
    <source>
        <strain evidence="1 2">DSM 106146</strain>
    </source>
</reference>
<name>A0A7W8H8K0_9FIRM</name>
<evidence type="ECO:0000313" key="2">
    <source>
        <dbReference type="Proteomes" id="UP000543642"/>
    </source>
</evidence>
<dbReference type="Proteomes" id="UP000543642">
    <property type="component" value="Unassembled WGS sequence"/>
</dbReference>
<evidence type="ECO:0000313" key="1">
    <source>
        <dbReference type="EMBL" id="MBB5263493.1"/>
    </source>
</evidence>
<protein>
    <submittedName>
        <fullName evidence="1">Uncharacterized protein</fullName>
    </submittedName>
</protein>